<protein>
    <recommendedName>
        <fullName evidence="2">Integrase p58-like C-terminal domain-containing protein</fullName>
    </recommendedName>
</protein>
<dbReference type="AlphaFoldDB" id="A0AAV7RSR0"/>
<evidence type="ECO:0000313" key="4">
    <source>
        <dbReference type="Proteomes" id="UP001066276"/>
    </source>
</evidence>
<gene>
    <name evidence="3" type="ORF">NDU88_007726</name>
</gene>
<proteinExistence type="predicted"/>
<sequence>MAVETCEEEAEGEGRPLLEYVHNLKSHLQVLWEEVRQNMEQAQTIQKHYYDRGSKLRIFLPEDQVLIMRPTSEQKLLARWQGPYRVVRAVSPVTYLIEINANPKKTQIYHVNLLKKWEVAENAEACSRVLESPATSHIKTGSERRFPDPGRHDNEDIGNPDSRIPKQIPEGLDDGMMIAMIGNPDIRVPDVIENEDRLHARRAFTNTDAEEGDTESGRRKETSTKQTKKEEPTNASPGDTITGRSRGGRTPPRPRMEVAQPGTALFKGQPSVYGSEGGGCGRRDEERRVWRKGTRRGEGRV</sequence>
<organism evidence="3 4">
    <name type="scientific">Pleurodeles waltl</name>
    <name type="common">Iberian ribbed newt</name>
    <dbReference type="NCBI Taxonomy" id="8319"/>
    <lineage>
        <taxon>Eukaryota</taxon>
        <taxon>Metazoa</taxon>
        <taxon>Chordata</taxon>
        <taxon>Craniata</taxon>
        <taxon>Vertebrata</taxon>
        <taxon>Euteleostomi</taxon>
        <taxon>Amphibia</taxon>
        <taxon>Batrachia</taxon>
        <taxon>Caudata</taxon>
        <taxon>Salamandroidea</taxon>
        <taxon>Salamandridae</taxon>
        <taxon>Pleurodelinae</taxon>
        <taxon>Pleurodeles</taxon>
    </lineage>
</organism>
<accession>A0AAV7RSR0</accession>
<feature type="compositionally biased region" description="Low complexity" evidence="1">
    <location>
        <begin position="240"/>
        <end position="250"/>
    </location>
</feature>
<evidence type="ECO:0000259" key="2">
    <source>
        <dbReference type="Pfam" id="PF22938"/>
    </source>
</evidence>
<feature type="domain" description="Integrase p58-like C-terminal" evidence="2">
    <location>
        <begin position="82"/>
        <end position="116"/>
    </location>
</feature>
<feature type="region of interest" description="Disordered" evidence="1">
    <location>
        <begin position="134"/>
        <end position="170"/>
    </location>
</feature>
<comment type="caution">
    <text evidence="3">The sequence shown here is derived from an EMBL/GenBank/DDBJ whole genome shotgun (WGS) entry which is preliminary data.</text>
</comment>
<dbReference type="InterPro" id="IPR054465">
    <property type="entry name" value="Integrase_p58-like_C"/>
</dbReference>
<feature type="compositionally biased region" description="Basic and acidic residues" evidence="1">
    <location>
        <begin position="140"/>
        <end position="155"/>
    </location>
</feature>
<dbReference type="Pfam" id="PF22938">
    <property type="entry name" value="Integrase_p58_C"/>
    <property type="match status" value="1"/>
</dbReference>
<evidence type="ECO:0000256" key="1">
    <source>
        <dbReference type="SAM" id="MobiDB-lite"/>
    </source>
</evidence>
<reference evidence="3" key="1">
    <citation type="journal article" date="2022" name="bioRxiv">
        <title>Sequencing and chromosome-scale assembly of the giantPleurodeles waltlgenome.</title>
        <authorList>
            <person name="Brown T."/>
            <person name="Elewa A."/>
            <person name="Iarovenko S."/>
            <person name="Subramanian E."/>
            <person name="Araus A.J."/>
            <person name="Petzold A."/>
            <person name="Susuki M."/>
            <person name="Suzuki K.-i.T."/>
            <person name="Hayashi T."/>
            <person name="Toyoda A."/>
            <person name="Oliveira C."/>
            <person name="Osipova E."/>
            <person name="Leigh N.D."/>
            <person name="Simon A."/>
            <person name="Yun M.H."/>
        </authorList>
    </citation>
    <scope>NUCLEOTIDE SEQUENCE</scope>
    <source>
        <strain evidence="3">20211129_DDA</strain>
        <tissue evidence="3">Liver</tissue>
    </source>
</reference>
<name>A0AAV7RSR0_PLEWA</name>
<keyword evidence="4" id="KW-1185">Reference proteome</keyword>
<dbReference type="EMBL" id="JANPWB010000009">
    <property type="protein sequence ID" value="KAJ1154988.1"/>
    <property type="molecule type" value="Genomic_DNA"/>
</dbReference>
<feature type="compositionally biased region" description="Basic and acidic residues" evidence="1">
    <location>
        <begin position="215"/>
        <end position="232"/>
    </location>
</feature>
<dbReference type="Proteomes" id="UP001066276">
    <property type="component" value="Chromosome 5"/>
</dbReference>
<evidence type="ECO:0000313" key="3">
    <source>
        <dbReference type="EMBL" id="KAJ1154988.1"/>
    </source>
</evidence>
<feature type="region of interest" description="Disordered" evidence="1">
    <location>
        <begin position="200"/>
        <end position="301"/>
    </location>
</feature>